<comment type="caution">
    <text evidence="1">The sequence shown here is derived from an EMBL/GenBank/DDBJ whole genome shotgun (WGS) entry which is preliminary data.</text>
</comment>
<dbReference type="PANTHER" id="PTHR46579">
    <property type="entry name" value="F5/8 TYPE C DOMAIN-CONTAINING PROTEIN-RELATED"/>
    <property type="match status" value="1"/>
</dbReference>
<dbReference type="Proteomes" id="UP000740926">
    <property type="component" value="Unassembled WGS sequence"/>
</dbReference>
<protein>
    <submittedName>
        <fullName evidence="1">Uncharacterized protein</fullName>
    </submittedName>
</protein>
<accession>A0A9P6YS55</accession>
<evidence type="ECO:0000313" key="2">
    <source>
        <dbReference type="Proteomes" id="UP000740926"/>
    </source>
</evidence>
<gene>
    <name evidence="1" type="ORF">G6F50_011867</name>
</gene>
<organism evidence="1 2">
    <name type="scientific">Rhizopus delemar</name>
    <dbReference type="NCBI Taxonomy" id="936053"/>
    <lineage>
        <taxon>Eukaryota</taxon>
        <taxon>Fungi</taxon>
        <taxon>Fungi incertae sedis</taxon>
        <taxon>Mucoromycota</taxon>
        <taxon>Mucoromycotina</taxon>
        <taxon>Mucoromycetes</taxon>
        <taxon>Mucorales</taxon>
        <taxon>Mucorineae</taxon>
        <taxon>Rhizopodaceae</taxon>
        <taxon>Rhizopus</taxon>
    </lineage>
</organism>
<dbReference type="EMBL" id="JAANIU010003262">
    <property type="protein sequence ID" value="KAG1563580.1"/>
    <property type="molecule type" value="Genomic_DNA"/>
</dbReference>
<sequence>MFTVVDPMHNLHLGTAKKMMMIWRTTLINRRLMLTNEDMKTMVAEARNIQLPVGYDSSSLVRKTTTGEIGFSHLKADEWKVWVASMSKVLLFGKLDQQYYQHWLKFVDANILIASPSITLEDAEKAHQLLVSFCSEMEGLYGAKNISINMHLHAHLKEGIVNYGPVYGYWVFNFERYNGDIKNFNTNQDYNINVYISLALPHNINLTTGSEALPLSTIASMNLVSITSLIDDMCIHECISTFYQNVYQTNQMYVPGEIIKFKTINLLGQSYKSAACYSPRGSYLCSFFPGPNQGYILRPGQVQFFFCHILEMDNKEVIHTFAFVRWYKSTPYTFGMDSSNDLKTWSDEFEEVDSSCVLPVQRIYGPVGGTSTEVEVQPEGINLSILGCLSMYGLIAVSQQVPKLNRRKKQKIAGIKRSFPPTGLTRVIFAVCFLPPCLPMLNPTEECWPEI</sequence>
<dbReference type="AlphaFoldDB" id="A0A9P6YS55"/>
<keyword evidence="2" id="KW-1185">Reference proteome</keyword>
<reference evidence="1 2" key="1">
    <citation type="journal article" date="2020" name="Microb. Genom.">
        <title>Genetic diversity of clinical and environmental Mucorales isolates obtained from an investigation of mucormycosis cases among solid organ transplant recipients.</title>
        <authorList>
            <person name="Nguyen M.H."/>
            <person name="Kaul D."/>
            <person name="Muto C."/>
            <person name="Cheng S.J."/>
            <person name="Richter R.A."/>
            <person name="Bruno V.M."/>
            <person name="Liu G."/>
            <person name="Beyhan S."/>
            <person name="Sundermann A.J."/>
            <person name="Mounaud S."/>
            <person name="Pasculle A.W."/>
            <person name="Nierman W.C."/>
            <person name="Driscoll E."/>
            <person name="Cumbie R."/>
            <person name="Clancy C.J."/>
            <person name="Dupont C.L."/>
        </authorList>
    </citation>
    <scope>NUCLEOTIDE SEQUENCE [LARGE SCALE GENOMIC DNA]</scope>
    <source>
        <strain evidence="1 2">GL24</strain>
    </source>
</reference>
<evidence type="ECO:0000313" key="1">
    <source>
        <dbReference type="EMBL" id="KAG1563580.1"/>
    </source>
</evidence>
<name>A0A9P6YS55_9FUNG</name>
<dbReference type="PANTHER" id="PTHR46579:SF2">
    <property type="entry name" value="C2H2-TYPE DOMAIN-CONTAINING PROTEIN"/>
    <property type="match status" value="1"/>
</dbReference>
<proteinExistence type="predicted"/>